<accession>A0A067L5G9</accession>
<dbReference type="InterPro" id="IPR052957">
    <property type="entry name" value="Auxin_embryo_med"/>
</dbReference>
<protein>
    <submittedName>
        <fullName evidence="4">Uncharacterized protein</fullName>
    </submittedName>
</protein>
<feature type="compositionally biased region" description="Basic and acidic residues" evidence="1">
    <location>
        <begin position="484"/>
        <end position="499"/>
    </location>
</feature>
<feature type="compositionally biased region" description="Low complexity" evidence="1">
    <location>
        <begin position="123"/>
        <end position="140"/>
    </location>
</feature>
<feature type="region of interest" description="Disordered" evidence="1">
    <location>
        <begin position="1"/>
        <end position="54"/>
    </location>
</feature>
<reference evidence="4 5" key="1">
    <citation type="journal article" date="2014" name="PLoS ONE">
        <title>Global Analysis of Gene Expression Profiles in Physic Nut (Jatropha curcas L.) Seedlings Exposed to Salt Stress.</title>
        <authorList>
            <person name="Zhang L."/>
            <person name="Zhang C."/>
            <person name="Wu P."/>
            <person name="Chen Y."/>
            <person name="Li M."/>
            <person name="Jiang H."/>
            <person name="Wu G."/>
        </authorList>
    </citation>
    <scope>NUCLEOTIDE SEQUENCE [LARGE SCALE GENOMIC DNA]</scope>
    <source>
        <strain evidence="5">cv. GZQX0401</strain>
        <tissue evidence="4">Young leaves</tissue>
    </source>
</reference>
<evidence type="ECO:0000256" key="1">
    <source>
        <dbReference type="SAM" id="MobiDB-lite"/>
    </source>
</evidence>
<dbReference type="OrthoDB" id="1262810at2759"/>
<dbReference type="GO" id="GO:0005634">
    <property type="term" value="C:nucleus"/>
    <property type="evidence" value="ECO:0007669"/>
    <property type="project" value="TreeGrafter"/>
</dbReference>
<dbReference type="EMBL" id="KK914353">
    <property type="protein sequence ID" value="KDP39349.1"/>
    <property type="molecule type" value="Genomic_DNA"/>
</dbReference>
<dbReference type="Gene3D" id="3.30.565.10">
    <property type="entry name" value="Histidine kinase-like ATPase, C-terminal domain"/>
    <property type="match status" value="1"/>
</dbReference>
<feature type="region of interest" description="Disordered" evidence="1">
    <location>
        <begin position="526"/>
        <end position="548"/>
    </location>
</feature>
<keyword evidence="5" id="KW-1185">Reference proteome</keyword>
<evidence type="ECO:0000259" key="3">
    <source>
        <dbReference type="Pfam" id="PF25794"/>
    </source>
</evidence>
<dbReference type="GO" id="GO:0048364">
    <property type="term" value="P:root development"/>
    <property type="evidence" value="ECO:0007669"/>
    <property type="project" value="TreeGrafter"/>
</dbReference>
<feature type="compositionally biased region" description="Acidic residues" evidence="1">
    <location>
        <begin position="474"/>
        <end position="483"/>
    </location>
</feature>
<dbReference type="Pfam" id="PF25794">
    <property type="entry name" value="SACS"/>
    <property type="match status" value="1"/>
</dbReference>
<feature type="region of interest" description="Disordered" evidence="1">
    <location>
        <begin position="472"/>
        <end position="501"/>
    </location>
</feature>
<feature type="compositionally biased region" description="Gly residues" evidence="1">
    <location>
        <begin position="10"/>
        <end position="25"/>
    </location>
</feature>
<dbReference type="Pfam" id="PF13020">
    <property type="entry name" value="NOV_C"/>
    <property type="match status" value="1"/>
</dbReference>
<feature type="region of interest" description="Disordered" evidence="1">
    <location>
        <begin position="120"/>
        <end position="191"/>
    </location>
</feature>
<evidence type="ECO:0000259" key="2">
    <source>
        <dbReference type="Pfam" id="PF13020"/>
    </source>
</evidence>
<dbReference type="PANTHER" id="PTHR32387">
    <property type="entry name" value="WU:FJ29H11"/>
    <property type="match status" value="1"/>
</dbReference>
<organism evidence="4 5">
    <name type="scientific">Jatropha curcas</name>
    <name type="common">Barbados nut</name>
    <dbReference type="NCBI Taxonomy" id="180498"/>
    <lineage>
        <taxon>Eukaryota</taxon>
        <taxon>Viridiplantae</taxon>
        <taxon>Streptophyta</taxon>
        <taxon>Embryophyta</taxon>
        <taxon>Tracheophyta</taxon>
        <taxon>Spermatophyta</taxon>
        <taxon>Magnoliopsida</taxon>
        <taxon>eudicotyledons</taxon>
        <taxon>Gunneridae</taxon>
        <taxon>Pentapetalae</taxon>
        <taxon>rosids</taxon>
        <taxon>fabids</taxon>
        <taxon>Malpighiales</taxon>
        <taxon>Euphorbiaceae</taxon>
        <taxon>Crotonoideae</taxon>
        <taxon>Jatropheae</taxon>
        <taxon>Jatropha</taxon>
    </lineage>
</organism>
<proteinExistence type="predicted"/>
<feature type="domain" description="Sacsin/Nov" evidence="3">
    <location>
        <begin position="1297"/>
        <end position="1388"/>
    </location>
</feature>
<gene>
    <name evidence="4" type="ORF">JCGZ_01106</name>
</gene>
<dbReference type="PANTHER" id="PTHR32387:SF0">
    <property type="entry name" value="PROTEIN NO VEIN"/>
    <property type="match status" value="1"/>
</dbReference>
<dbReference type="SUPFAM" id="SSF55874">
    <property type="entry name" value="ATPase domain of HSP90 chaperone/DNA topoisomerase II/histidine kinase"/>
    <property type="match status" value="1"/>
</dbReference>
<name>A0A067L5G9_JATCU</name>
<dbReference type="Proteomes" id="UP000027138">
    <property type="component" value="Unassembled WGS sequence"/>
</dbReference>
<dbReference type="NCBIfam" id="NF047352">
    <property type="entry name" value="P_loop_sacsin"/>
    <property type="match status" value="1"/>
</dbReference>
<dbReference type="GO" id="GO:0009793">
    <property type="term" value="P:embryo development ending in seed dormancy"/>
    <property type="evidence" value="ECO:0007669"/>
    <property type="project" value="TreeGrafter"/>
</dbReference>
<feature type="domain" description="Protein NO VEIN C-terminal" evidence="2">
    <location>
        <begin position="2724"/>
        <end position="2813"/>
    </location>
</feature>
<dbReference type="GO" id="GO:0010305">
    <property type="term" value="P:leaf vascular tissue pattern formation"/>
    <property type="evidence" value="ECO:0007669"/>
    <property type="project" value="TreeGrafter"/>
</dbReference>
<dbReference type="InterPro" id="IPR036890">
    <property type="entry name" value="HATPase_C_sf"/>
</dbReference>
<dbReference type="InterPro" id="IPR024975">
    <property type="entry name" value="NOV_C"/>
</dbReference>
<feature type="compositionally biased region" description="Basic and acidic residues" evidence="1">
    <location>
        <begin position="154"/>
        <end position="175"/>
    </location>
</feature>
<evidence type="ECO:0000313" key="4">
    <source>
        <dbReference type="EMBL" id="KDP39349.1"/>
    </source>
</evidence>
<sequence>MQGHRPLFRPGGGGGGYGYGYGYGYGKREPGRLPGGQQPPQQPPPQYVDHNFAPPNANFYHQNLANALLQGFSPQQNLNNYFPVFQNPNFPFQNSFITLPQQFPNGLAQQHLQPSTFPQQQYLQPSTSAQQQHQQASLSQIPSSSIQNSTSQNPKEKEHADGVDDSVGKEQEDFAQKQQKQPQEIENLPPKNMKMLEQKQRFQHMPRHIPKQFKQQHKKKELERVDQAVEKAWQDFLAASESVETWKVSQAALLTLQVESWGSLGIHMQEVPSLHRLILVEGKINAFIHCFVAVRRITSLYDLEVAICEHEGIEQFEELGLGPLLRHPLILHYFLVNPNATEVFKITTEEIILTLHEYMSSSKDHEINIDDFLQFTAKKRSVKGKENLGVRIQGLGEARRSKYTTLKKCLKIINRKSEAKMLAKGSCNKRRQRPLFTSQKKDLDERFSAISERIESFASVHKDFRGKHIRFDSLDSEDEEGQSDDSKNEDKTTSSDEGSHLSLQNFCSTDRVSSCPYPSATEEMSRLGLKSEAGGQSSPVSCGSRLKKNNGSLKMKRKIEALSGNASAPSKLLKGDTGKHCIHPIENGDKTLENNESDFILSDNSMRMFITTWKDTCKECTVPEVFERMLKFYKPGDTKKAAGKRKKIKRIFYSYPCIGLINIAVTSIKYGILDSVYDTFQALTQHELPNTLSEYESIEVELDEKHTLVIPDHSPEQTHSLAGVTVEEILRKINRYYELDHSFEHNGKSLLEDKFISLKKLCSCEFWLVDQFGIGEFKTLGHGDFFTFLEKHASLLPSEIQKLLVGNICEKSPLEASLLQHELIVLVSQASNSLWQGETISKQMISALLVKQFPLLSFKIMENGSMEDFLRDVGNYKSNVISNCVVFSATLLGNNHIGDPNEEHVVESTSMKTDSVQKMTSFESATSKNAIEVLLGAPMLSDLSLWSHWDLIFAPSLGPLVGWLLSEVNTQELLCLVSKDGKVIRIDQSANADSFLEAALQRSSFQTAVQLLSLLSLAGGEKHVPSSLLKCYARHAFDAILKNHLENVEVQDNNNCSLPGKLVDGIANNLSGELHKNLIQMNQTVPAASRFILDCLGYLPSEFCGFAAGVLLSGMQSVTKDAPSAILCECNQKERIMLHEIGLSIGIVEWIDDYHKFCLNNAADISTSSEPAHLEPSGSVLSTGSRYLQNAVDVYTCGIELKIAHNEDAHNKDKNETSLTMQHAIVSSDGISNGCTEESSELNKQTEAALVIESIRRDEFGLDPNLSCTESNILRKQHARLGRALHCLSQELYSEDSHFLLELVQNADDNVYPESVEPTLTFILQESGIVVLNNERGFSSQNVRALCDVGNSTKKGSGTGYIGKKGIGFKSVFRVTDAPEIHSNGFHIKFDISEGQIGFVLPTVVPPCNVGLFSRLLSRETGQTDKNCWNTCIALPFRSKLSEKTAMRMFSDLHPSLLLFLHKLQCIMFLNTLNNSLLVMRKEILPDGIVKVSCGRDKMSWLVASQKLQAHASRPTVQTTEIAIAFTLEELDNGDYHPCLDQQPVFSFLPLRTYGLKFILQGDFVLPSSREEVDKNDPWNEWLLTKFPGLFVRAERSFCTLSCFRENPGKAVAAYMSFVPLVGEVHGFFSGLPKAIALELRRTSCLFLEGDSCKMVPPCSVLRGWNEQARNLLPDSLLQEHLGLGFLDKNIVLSDSLAKALGIADYGPEILIKFMTCLCRTESGLKLMSLSWLSSFLNALYTMLSHSSGPTDLIDNLRHIPFIPLSDGTYSSVDKGTIWLHSNIFRAGLDDAQELDAFPQLYAKLRTVNSGLFSASAVDGTSVDNSARMLQKIGVQQLSAHEIVKIHILPAISDDRITNRDRGLMTDYLCFVMIHLRSSCPHCCVERMHIISELRNKAYILTNLGYRRPAETSIHFSKEFGSLINISKLINALDMKWHEVDITYLKHPINDSLSNALMMWRSFFQEIGVTDFVQVVQIEKCISDLCHTVLNDITWDKELSSPGSLASDWESFELMQMLSLLSKTSDRERCMYLLEVLDKMWDDDFSDKTTGHCNLKSSAGGRTFKSSFLSSIHDVPWIASSMDNELHYPKSLFYDCDAIRSILGASAPYALPKVRSTKLLSDIGFKTKVTLDDALEILRIWRESETSFKASVAQMSRFYTFIWAEMAVSKNKIFEALHSVPFIFIPFESGLRHEDMVSGIFLSSEEVHWHDPTGLVDHMKGINPQCGSTRGPRWPLSKTLCSVYAGLHDFFVKECGVYETPSCHSYFDILLQLSAVALPSQVASAVSQIFFKWADGLKSGLLSSDDIIHMKERLLKVEYTVLPTVQDKWVSLHSSFGLVCWCDDRNLKGIFEDLDNIDSLHFVNLNDEEKKLQTDISDIMHKLGIPALSKIITREAIYYGPADSSFKASLINWALPYAQRYMYSIHPDKYLQLKQSGFHDIKQLKVTVVEKLFYRNAIKGIGSSSNKRYECSCLLQGNTFYTASQSDINDVFLELSRLFFDGASDRSLANFLLLITTVMESGASEDQTELFIVNSQKVPKLPDDEPTWSLSSISPLPKDDKSFNLGVGSAANEQKSSKFKRKMGTSSNWPFGDWRTAPVTDYARANDFNTQALVTQLNGSGMDDEDDSQDIEIETATSEPIEIDTDWTIEENVQLSISPESENMDHHFVHASSQTLNMDIAADTVDLPLVSDGHEVVKSRFAQREKLNTRKVDAKQIQLTGRLGERVAFKYLTEKFGERVVKWVNEDNETGLPYDIVMEENGNGREYFEVKATRSTRKDWFEITVREWQFAVEKGDSFSIAHVVLQHNNTARVTIFQNPVKQCQAGKLRLALLMQK</sequence>
<evidence type="ECO:0000313" key="5">
    <source>
        <dbReference type="Proteomes" id="UP000027138"/>
    </source>
</evidence>
<dbReference type="InterPro" id="IPR058210">
    <property type="entry name" value="SACS/Nov_dom"/>
</dbReference>
<feature type="compositionally biased region" description="Polar residues" evidence="1">
    <location>
        <begin position="141"/>
        <end position="153"/>
    </location>
</feature>